<keyword evidence="5" id="KW-0406">Ion transport</keyword>
<dbReference type="OrthoDB" id="9812438at2"/>
<dbReference type="EMBL" id="JXLB01000007">
    <property type="protein sequence ID" value="OJG82781.1"/>
    <property type="molecule type" value="Genomic_DNA"/>
</dbReference>
<evidence type="ECO:0000256" key="7">
    <source>
        <dbReference type="ARBA" id="ARBA00023214"/>
    </source>
</evidence>
<dbReference type="InterPro" id="IPR001807">
    <property type="entry name" value="ClC"/>
</dbReference>
<dbReference type="Gene3D" id="1.10.3080.10">
    <property type="entry name" value="Clc chloride channel"/>
    <property type="match status" value="1"/>
</dbReference>
<evidence type="ECO:0000256" key="3">
    <source>
        <dbReference type="ARBA" id="ARBA00022692"/>
    </source>
</evidence>
<keyword evidence="3 8" id="KW-0812">Transmembrane</keyword>
<gene>
    <name evidence="10" type="ORF">RV14_GL002073</name>
</gene>
<evidence type="ECO:0000313" key="11">
    <source>
        <dbReference type="Proteomes" id="UP000182152"/>
    </source>
</evidence>
<dbReference type="Gene3D" id="3.30.70.1450">
    <property type="entry name" value="Regulator of K+ conductance, C-terminal domain"/>
    <property type="match status" value="1"/>
</dbReference>
<dbReference type="GO" id="GO:0006813">
    <property type="term" value="P:potassium ion transport"/>
    <property type="evidence" value="ECO:0007669"/>
    <property type="project" value="InterPro"/>
</dbReference>
<dbReference type="PANTHER" id="PTHR45711:SF6">
    <property type="entry name" value="CHLORIDE CHANNEL PROTEIN"/>
    <property type="match status" value="1"/>
</dbReference>
<dbReference type="PROSITE" id="PS51202">
    <property type="entry name" value="RCK_C"/>
    <property type="match status" value="1"/>
</dbReference>
<evidence type="ECO:0000256" key="5">
    <source>
        <dbReference type="ARBA" id="ARBA00023065"/>
    </source>
</evidence>
<evidence type="ECO:0000313" key="10">
    <source>
        <dbReference type="EMBL" id="OJG82781.1"/>
    </source>
</evidence>
<dbReference type="Pfam" id="PF00654">
    <property type="entry name" value="Voltage_CLC"/>
    <property type="match status" value="1"/>
</dbReference>
<keyword evidence="2" id="KW-0813">Transport</keyword>
<feature type="domain" description="RCK C-terminal" evidence="9">
    <location>
        <begin position="425"/>
        <end position="507"/>
    </location>
</feature>
<feature type="transmembrane region" description="Helical" evidence="8">
    <location>
        <begin position="14"/>
        <end position="38"/>
    </location>
</feature>
<keyword evidence="4 8" id="KW-1133">Transmembrane helix</keyword>
<dbReference type="GO" id="GO:0008324">
    <property type="term" value="F:monoatomic cation transmembrane transporter activity"/>
    <property type="evidence" value="ECO:0007669"/>
    <property type="project" value="InterPro"/>
</dbReference>
<feature type="transmembrane region" description="Helical" evidence="8">
    <location>
        <begin position="189"/>
        <end position="208"/>
    </location>
</feature>
<evidence type="ECO:0000259" key="9">
    <source>
        <dbReference type="PROSITE" id="PS51202"/>
    </source>
</evidence>
<dbReference type="Proteomes" id="UP000182152">
    <property type="component" value="Unassembled WGS sequence"/>
</dbReference>
<dbReference type="AlphaFoldDB" id="A0A1L8WP28"/>
<organism evidence="10 11">
    <name type="scientific">Enterococcus ratti</name>
    <dbReference type="NCBI Taxonomy" id="150033"/>
    <lineage>
        <taxon>Bacteria</taxon>
        <taxon>Bacillati</taxon>
        <taxon>Bacillota</taxon>
        <taxon>Bacilli</taxon>
        <taxon>Lactobacillales</taxon>
        <taxon>Enterococcaceae</taxon>
        <taxon>Enterococcus</taxon>
    </lineage>
</organism>
<evidence type="ECO:0000256" key="8">
    <source>
        <dbReference type="SAM" id="Phobius"/>
    </source>
</evidence>
<dbReference type="CDD" id="cd01031">
    <property type="entry name" value="EriC"/>
    <property type="match status" value="1"/>
</dbReference>
<dbReference type="SUPFAM" id="SSF116726">
    <property type="entry name" value="TrkA C-terminal domain-like"/>
    <property type="match status" value="1"/>
</dbReference>
<protein>
    <submittedName>
        <fullName evidence="10">Voltage-gated cchloride transporter, chloride channel family protein</fullName>
    </submittedName>
</protein>
<dbReference type="InterPro" id="IPR036721">
    <property type="entry name" value="RCK_C_sf"/>
</dbReference>
<evidence type="ECO:0000256" key="6">
    <source>
        <dbReference type="ARBA" id="ARBA00023136"/>
    </source>
</evidence>
<dbReference type="GO" id="GO:0005247">
    <property type="term" value="F:voltage-gated chloride channel activity"/>
    <property type="evidence" value="ECO:0007669"/>
    <property type="project" value="TreeGrafter"/>
</dbReference>
<keyword evidence="11" id="KW-1185">Reference proteome</keyword>
<keyword evidence="7" id="KW-0868">Chloride</keyword>
<dbReference type="GO" id="GO:0005886">
    <property type="term" value="C:plasma membrane"/>
    <property type="evidence" value="ECO:0007669"/>
    <property type="project" value="TreeGrafter"/>
</dbReference>
<comment type="caution">
    <text evidence="10">The sequence shown here is derived from an EMBL/GenBank/DDBJ whole genome shotgun (WGS) entry which is preliminary data.</text>
</comment>
<proteinExistence type="predicted"/>
<feature type="transmembrane region" description="Helical" evidence="8">
    <location>
        <begin position="59"/>
        <end position="77"/>
    </location>
</feature>
<dbReference type="InterPro" id="IPR014743">
    <property type="entry name" value="Cl-channel_core"/>
</dbReference>
<evidence type="ECO:0000256" key="1">
    <source>
        <dbReference type="ARBA" id="ARBA00004141"/>
    </source>
</evidence>
<keyword evidence="6 8" id="KW-0472">Membrane</keyword>
<accession>A0A1L8WP28</accession>
<feature type="transmembrane region" description="Helical" evidence="8">
    <location>
        <begin position="293"/>
        <end position="315"/>
    </location>
</feature>
<dbReference type="InterPro" id="IPR006037">
    <property type="entry name" value="RCK_C"/>
</dbReference>
<dbReference type="SUPFAM" id="SSF81340">
    <property type="entry name" value="Clc chloride channel"/>
    <property type="match status" value="1"/>
</dbReference>
<feature type="transmembrane region" description="Helical" evidence="8">
    <location>
        <begin position="228"/>
        <end position="249"/>
    </location>
</feature>
<dbReference type="PANTHER" id="PTHR45711">
    <property type="entry name" value="CHLORIDE CHANNEL PROTEIN"/>
    <property type="match status" value="1"/>
</dbReference>
<dbReference type="STRING" id="150033.RV14_GL002073"/>
<evidence type="ECO:0000256" key="2">
    <source>
        <dbReference type="ARBA" id="ARBA00022448"/>
    </source>
</evidence>
<feature type="transmembrane region" description="Helical" evidence="8">
    <location>
        <begin position="154"/>
        <end position="177"/>
    </location>
</feature>
<feature type="transmembrane region" description="Helical" evidence="8">
    <location>
        <begin position="261"/>
        <end position="281"/>
    </location>
</feature>
<feature type="transmembrane region" description="Helical" evidence="8">
    <location>
        <begin position="361"/>
        <end position="385"/>
    </location>
</feature>
<name>A0A1L8WP28_9ENTE</name>
<feature type="transmembrane region" description="Helical" evidence="8">
    <location>
        <begin position="327"/>
        <end position="349"/>
    </location>
</feature>
<comment type="subcellular location">
    <subcellularLocation>
        <location evidence="1">Membrane</location>
        <topology evidence="1">Multi-pass membrane protein</topology>
    </subcellularLocation>
</comment>
<dbReference type="RefSeq" id="WP_071855091.1">
    <property type="nucleotide sequence ID" value="NZ_JXLB01000007.1"/>
</dbReference>
<evidence type="ECO:0000256" key="4">
    <source>
        <dbReference type="ARBA" id="ARBA00022989"/>
    </source>
</evidence>
<dbReference type="PRINTS" id="PR00762">
    <property type="entry name" value="CLCHANNEL"/>
</dbReference>
<reference evidence="10 11" key="1">
    <citation type="submission" date="2014-12" db="EMBL/GenBank/DDBJ databases">
        <title>Draft genome sequences of 29 type strains of Enterococci.</title>
        <authorList>
            <person name="Zhong Z."/>
            <person name="Sun Z."/>
            <person name="Liu W."/>
            <person name="Zhang W."/>
            <person name="Zhang H."/>
        </authorList>
    </citation>
    <scope>NUCLEOTIDE SEQUENCE [LARGE SCALE GENOMIC DNA]</scope>
    <source>
        <strain evidence="10 11">DSM 15687</strain>
    </source>
</reference>
<dbReference type="Pfam" id="PF02080">
    <property type="entry name" value="TrkA_C"/>
    <property type="match status" value="1"/>
</dbReference>
<sequence>MKKMFFKQVDKTQLYYILKGILVGLLTGVVVSLFRLTIERLGELTQKMYLLSQKQSWDLLLLLVTSIGAAFFVGLLIKSDSDIKGSGIPQVEGQLQGELTISWFSVLWKKFIGGVLSVGSGLFLGREGPSIQLGAVVGEGTSYFLHSPSAEKKILISSGASAGLAAAFNAPIAGLLFVLEEIHHSFSPLVWLTSFTSAITANFVSLYFFGLKPVLSLGEIPSLPFNYYGYLILLGVVLGILGFIYQRVLLNLPKIYCQLPLPAHFYGFVPFLLVLPIGYFWPTTLGGGNQLIIASGHAIYPLTFIFGLFVLRFFFSMISYGANLPGGIFLPILTLGALIGCFYGTMLVQLTGMNSMYVKDFIVIAMAGYFTAIGKAPLTAIILVTEMVGSLNHLMPLGVVSLFAYIVDDLLGGNPIYESLLERLLQQQKQPILVGKTTFEFPITAESSLDGRMVRDFNWPNHMLLVSIIRGNKEILTHGDTIITIGDILVILTDEQHLLSVRKAILDRSSTMINKHF</sequence>